<dbReference type="EMBL" id="JBHTMK010000055">
    <property type="protein sequence ID" value="MFD1372450.1"/>
    <property type="molecule type" value="Genomic_DNA"/>
</dbReference>
<dbReference type="Proteomes" id="UP001597183">
    <property type="component" value="Unassembled WGS sequence"/>
</dbReference>
<evidence type="ECO:0000313" key="1">
    <source>
        <dbReference type="EMBL" id="MFD1372450.1"/>
    </source>
</evidence>
<reference evidence="2" key="1">
    <citation type="journal article" date="2019" name="Int. J. Syst. Evol. Microbiol.">
        <title>The Global Catalogue of Microorganisms (GCM) 10K type strain sequencing project: providing services to taxonomists for standard genome sequencing and annotation.</title>
        <authorList>
            <consortium name="The Broad Institute Genomics Platform"/>
            <consortium name="The Broad Institute Genome Sequencing Center for Infectious Disease"/>
            <person name="Wu L."/>
            <person name="Ma J."/>
        </authorList>
    </citation>
    <scope>NUCLEOTIDE SEQUENCE [LARGE SCALE GENOMIC DNA]</scope>
    <source>
        <strain evidence="2">CCM 7526</strain>
    </source>
</reference>
<accession>A0ABW4AQH9</accession>
<gene>
    <name evidence="1" type="ORF">ACFQ5G_44600</name>
</gene>
<dbReference type="RefSeq" id="WP_317796119.1">
    <property type="nucleotide sequence ID" value="NZ_AP028461.1"/>
</dbReference>
<dbReference type="PANTHER" id="PTHR47691">
    <property type="entry name" value="REGULATOR-RELATED"/>
    <property type="match status" value="1"/>
</dbReference>
<dbReference type="PANTHER" id="PTHR47691:SF3">
    <property type="entry name" value="HTH-TYPE TRANSCRIPTIONAL REGULATOR RV0890C-RELATED"/>
    <property type="match status" value="1"/>
</dbReference>
<evidence type="ECO:0000313" key="2">
    <source>
        <dbReference type="Proteomes" id="UP001597183"/>
    </source>
</evidence>
<name>A0ABW4AQH9_9ACTN</name>
<protein>
    <submittedName>
        <fullName evidence="1">Uncharacterized protein</fullName>
    </submittedName>
</protein>
<keyword evidence="2" id="KW-1185">Reference proteome</keyword>
<proteinExistence type="predicted"/>
<comment type="caution">
    <text evidence="1">The sequence shown here is derived from an EMBL/GenBank/DDBJ whole genome shotgun (WGS) entry which is preliminary data.</text>
</comment>
<organism evidence="1 2">
    <name type="scientific">Actinoplanes sichuanensis</name>
    <dbReference type="NCBI Taxonomy" id="512349"/>
    <lineage>
        <taxon>Bacteria</taxon>
        <taxon>Bacillati</taxon>
        <taxon>Actinomycetota</taxon>
        <taxon>Actinomycetes</taxon>
        <taxon>Micromonosporales</taxon>
        <taxon>Micromonosporaceae</taxon>
        <taxon>Actinoplanes</taxon>
    </lineage>
</organism>
<sequence length="395" mass="42500">MLDDRFPALGTVPRGAITPHQTLEAAVAWSVDLLPPDDRALLSRLWPFEDGFPPAAVDDDLDRLSALVARSVVAADLDVTPTRYRLLEIIRAYCRAHDPQPAASRETHAAWVRELVARWVPELIGEHSPHAMRVLHRDLANVHAGIEHDLTASPEAALRTASLMPWFWFRAGHTATGLRLLDAALTAAPDAPVADRARAFGAGATVRFISGDLVGAGQWLEQAHTILPEPTDRAERIVYVQIHYYDSVVHHGAEDYAAAGRQRQGWAAALGEMGLGRLGLIGATLGGAGSPVYPDDALAAIRRSIRLFRVEDDLGNLLTCLCMGAQALALAGRPDTAAVLLTAVRGYAVRRGIDPTLVGPQLTAAIEAMLRDADWAAAAEAARNLGEQQMIELLG</sequence>